<organism evidence="2 3">
    <name type="scientific">Portunus trituberculatus</name>
    <name type="common">Swimming crab</name>
    <name type="synonym">Neptunus trituberculatus</name>
    <dbReference type="NCBI Taxonomy" id="210409"/>
    <lineage>
        <taxon>Eukaryota</taxon>
        <taxon>Metazoa</taxon>
        <taxon>Ecdysozoa</taxon>
        <taxon>Arthropoda</taxon>
        <taxon>Crustacea</taxon>
        <taxon>Multicrustacea</taxon>
        <taxon>Malacostraca</taxon>
        <taxon>Eumalacostraca</taxon>
        <taxon>Eucarida</taxon>
        <taxon>Decapoda</taxon>
        <taxon>Pleocyemata</taxon>
        <taxon>Brachyura</taxon>
        <taxon>Eubrachyura</taxon>
        <taxon>Portunoidea</taxon>
        <taxon>Portunidae</taxon>
        <taxon>Portuninae</taxon>
        <taxon>Portunus</taxon>
    </lineage>
</organism>
<evidence type="ECO:0000313" key="2">
    <source>
        <dbReference type="EMBL" id="MPC59210.1"/>
    </source>
</evidence>
<accession>A0A5B7GFU6</accession>
<proteinExistence type="predicted"/>
<comment type="caution">
    <text evidence="2">The sequence shown here is derived from an EMBL/GenBank/DDBJ whole genome shotgun (WGS) entry which is preliminary data.</text>
</comment>
<sequence length="135" mass="15035">MRCLTGSVLPLISCDRLVDESVIVYVFVHSSRGPAARRPLPPLKSPCRVGFRNLVFPASSSSSSSSSSSFNSSPHPRLRFRLPYYLSRCSSVTRVQVAVCVAVSSPSREGEERVPDVIQESYPHNHNKGKMEWER</sequence>
<evidence type="ECO:0000256" key="1">
    <source>
        <dbReference type="SAM" id="MobiDB-lite"/>
    </source>
</evidence>
<feature type="region of interest" description="Disordered" evidence="1">
    <location>
        <begin position="58"/>
        <end position="77"/>
    </location>
</feature>
<gene>
    <name evidence="2" type="ORF">E2C01_053226</name>
</gene>
<dbReference type="EMBL" id="VSRR010016357">
    <property type="protein sequence ID" value="MPC59210.1"/>
    <property type="molecule type" value="Genomic_DNA"/>
</dbReference>
<dbReference type="AlphaFoldDB" id="A0A5B7GFU6"/>
<dbReference type="Proteomes" id="UP000324222">
    <property type="component" value="Unassembled WGS sequence"/>
</dbReference>
<keyword evidence="3" id="KW-1185">Reference proteome</keyword>
<evidence type="ECO:0000313" key="3">
    <source>
        <dbReference type="Proteomes" id="UP000324222"/>
    </source>
</evidence>
<name>A0A5B7GFU6_PORTR</name>
<protein>
    <submittedName>
        <fullName evidence="2">Uncharacterized protein</fullName>
    </submittedName>
</protein>
<reference evidence="2 3" key="1">
    <citation type="submission" date="2019-05" db="EMBL/GenBank/DDBJ databases">
        <title>Another draft genome of Portunus trituberculatus and its Hox gene families provides insights of decapod evolution.</title>
        <authorList>
            <person name="Jeong J.-H."/>
            <person name="Song I."/>
            <person name="Kim S."/>
            <person name="Choi T."/>
            <person name="Kim D."/>
            <person name="Ryu S."/>
            <person name="Kim W."/>
        </authorList>
    </citation>
    <scope>NUCLEOTIDE SEQUENCE [LARGE SCALE GENOMIC DNA]</scope>
    <source>
        <tissue evidence="2">Muscle</tissue>
    </source>
</reference>
<feature type="compositionally biased region" description="Low complexity" evidence="1">
    <location>
        <begin position="59"/>
        <end position="73"/>
    </location>
</feature>
<feature type="region of interest" description="Disordered" evidence="1">
    <location>
        <begin position="107"/>
        <end position="135"/>
    </location>
</feature>